<proteinExistence type="predicted"/>
<reference evidence="2 3" key="1">
    <citation type="submission" date="2017-12" db="EMBL/GenBank/DDBJ databases">
        <title>Hemimetabolous genomes reveal molecular basis of termite eusociality.</title>
        <authorList>
            <person name="Harrison M.C."/>
            <person name="Jongepier E."/>
            <person name="Robertson H.M."/>
            <person name="Arning N."/>
            <person name="Bitard-Feildel T."/>
            <person name="Chao H."/>
            <person name="Childers C.P."/>
            <person name="Dinh H."/>
            <person name="Doddapaneni H."/>
            <person name="Dugan S."/>
            <person name="Gowin J."/>
            <person name="Greiner C."/>
            <person name="Han Y."/>
            <person name="Hu H."/>
            <person name="Hughes D.S.T."/>
            <person name="Huylmans A.-K."/>
            <person name="Kemena C."/>
            <person name="Kremer L.P.M."/>
            <person name="Lee S.L."/>
            <person name="Lopez-Ezquerra A."/>
            <person name="Mallet L."/>
            <person name="Monroy-Kuhn J.M."/>
            <person name="Moser A."/>
            <person name="Murali S.C."/>
            <person name="Muzny D.M."/>
            <person name="Otani S."/>
            <person name="Piulachs M.-D."/>
            <person name="Poelchau M."/>
            <person name="Qu J."/>
            <person name="Schaub F."/>
            <person name="Wada-Katsumata A."/>
            <person name="Worley K.C."/>
            <person name="Xie Q."/>
            <person name="Ylla G."/>
            <person name="Poulsen M."/>
            <person name="Gibbs R.A."/>
            <person name="Schal C."/>
            <person name="Richards S."/>
            <person name="Belles X."/>
            <person name="Korb J."/>
            <person name="Bornberg-Bauer E."/>
        </authorList>
    </citation>
    <scope>NUCLEOTIDE SEQUENCE [LARGE SCALE GENOMIC DNA]</scope>
    <source>
        <tissue evidence="2">Whole body</tissue>
    </source>
</reference>
<feature type="compositionally biased region" description="Basic and acidic residues" evidence="1">
    <location>
        <begin position="784"/>
        <end position="796"/>
    </location>
</feature>
<feature type="compositionally biased region" description="Polar residues" evidence="1">
    <location>
        <begin position="102"/>
        <end position="115"/>
    </location>
</feature>
<evidence type="ECO:0000256" key="1">
    <source>
        <dbReference type="SAM" id="MobiDB-lite"/>
    </source>
</evidence>
<feature type="compositionally biased region" description="Basic and acidic residues" evidence="1">
    <location>
        <begin position="1325"/>
        <end position="1345"/>
    </location>
</feature>
<feature type="compositionally biased region" description="Polar residues" evidence="1">
    <location>
        <begin position="42"/>
        <end position="84"/>
    </location>
</feature>
<keyword evidence="3" id="KW-1185">Reference proteome</keyword>
<evidence type="ECO:0000313" key="2">
    <source>
        <dbReference type="EMBL" id="PNF16186.1"/>
    </source>
</evidence>
<feature type="region of interest" description="Disordered" evidence="1">
    <location>
        <begin position="491"/>
        <end position="569"/>
    </location>
</feature>
<dbReference type="STRING" id="105785.A0A2J7PIL2"/>
<feature type="compositionally biased region" description="Basic and acidic residues" evidence="1">
    <location>
        <begin position="548"/>
        <end position="568"/>
    </location>
</feature>
<feature type="region of interest" description="Disordered" evidence="1">
    <location>
        <begin position="784"/>
        <end position="820"/>
    </location>
</feature>
<dbReference type="Proteomes" id="UP000235965">
    <property type="component" value="Unassembled WGS sequence"/>
</dbReference>
<comment type="caution">
    <text evidence="2">The sequence shown here is derived from an EMBL/GenBank/DDBJ whole genome shotgun (WGS) entry which is preliminary data.</text>
</comment>
<gene>
    <name evidence="2" type="ORF">B7P43_G18243</name>
</gene>
<evidence type="ECO:0000313" key="3">
    <source>
        <dbReference type="Proteomes" id="UP000235965"/>
    </source>
</evidence>
<name>A0A2J7PIL2_9NEOP</name>
<feature type="region of interest" description="Disordered" evidence="1">
    <location>
        <begin position="147"/>
        <end position="166"/>
    </location>
</feature>
<feature type="compositionally biased region" description="Polar residues" evidence="1">
    <location>
        <begin position="677"/>
        <end position="690"/>
    </location>
</feature>
<feature type="region of interest" description="Disordered" evidence="1">
    <location>
        <begin position="1"/>
        <end position="116"/>
    </location>
</feature>
<dbReference type="InParanoid" id="A0A2J7PIL2"/>
<dbReference type="OrthoDB" id="726732at2759"/>
<feature type="region of interest" description="Disordered" evidence="1">
    <location>
        <begin position="666"/>
        <end position="700"/>
    </location>
</feature>
<organism evidence="2 3">
    <name type="scientific">Cryptotermes secundus</name>
    <dbReference type="NCBI Taxonomy" id="105785"/>
    <lineage>
        <taxon>Eukaryota</taxon>
        <taxon>Metazoa</taxon>
        <taxon>Ecdysozoa</taxon>
        <taxon>Arthropoda</taxon>
        <taxon>Hexapoda</taxon>
        <taxon>Insecta</taxon>
        <taxon>Pterygota</taxon>
        <taxon>Neoptera</taxon>
        <taxon>Polyneoptera</taxon>
        <taxon>Dictyoptera</taxon>
        <taxon>Blattodea</taxon>
        <taxon>Blattoidea</taxon>
        <taxon>Termitoidae</taxon>
        <taxon>Kalotermitidae</taxon>
        <taxon>Cryptotermitinae</taxon>
        <taxon>Cryptotermes</taxon>
    </lineage>
</organism>
<dbReference type="EMBL" id="NEVH01025074">
    <property type="protein sequence ID" value="PNF16186.1"/>
    <property type="molecule type" value="Genomic_DNA"/>
</dbReference>
<feature type="compositionally biased region" description="Basic and acidic residues" evidence="1">
    <location>
        <begin position="25"/>
        <end position="34"/>
    </location>
</feature>
<feature type="compositionally biased region" description="Polar residues" evidence="1">
    <location>
        <begin position="536"/>
        <end position="547"/>
    </location>
</feature>
<sequence length="1379" mass="156029">MQRNEIENVKIPLEAGKQRPVKGKTSSEEGKCETVPEVAETQFGNTVSFQSLSNDVAPKQTSPINSKTNSDSSDATATEPSESQVRIVMNKLPVNDGIKGNIHSNSNRTGTNVPKSSHALKLNSKNVHDKVMKAEDEVFKITDNIRGSRSAQQSLADGDPDNHGLTQTVDNVPEQFKIKNGAQKQHHMLGAEGGLKNIPHSMKGNVAVSSDEKETDGTNGKLENLAKNYIADDEDVSAAFVRNAKHTGHLTPISPRREKSHIHRVDKANAHTSLHPSSLARSNHIKAELEKRRLERFHALAAHRAKLKEDLLKIRAMAAEGKLKLPHHIIRRDTTQDENTESLMSDNVLDDASDHVKLQLPTVTKTEKIKAELEKKRLERLHVLAAQRAKLKEDLLKMKVMATEGKLKLPHHIIRRDTTQDENTESLMSDNVLDDASDHVKLQLPTVTKTEKIKAELEKKRLERLHFLAAQRAKLKEDFLKMKVMATEGKLKLPHHIRRRDTTQDENTEPLMSDTESTEFHPLMSIRNEDRKGYSNRDNPSLGSQNVRETDSDLSSHKQERNDKHFPQDTHSWLEQVFLPVAMVTDQRDVEIPAFDSQQVYKPPHDSETEILARNYVSGSELVHVPNHEGKALVEESKILNSATSPFFMFYDMGPKQKYVESLLQEGQGKERDSGKENVSQETILNSSPDQRGAEDESSQGHYVEIKQLSLPFLISRSVLKKYPMMKQSKNMPISENDIQFIFDLETDEADDDVGELMREQTDMSPILRVAKSDYGRSIMRPEVKDDASLSEKWEEQDAENTRGSLMPVSEETDPNHPITLKVDHLPEELNKTDAGWDKRQENGMNIDGSKYENKKSGGKYFKSSNKIIQSSQSLNDVLDEVNPTTMRTLKTMEDIEKDSAVSKNNMFGKNAHSITLQSVTQDLGTNSELMPGSGNSHIVPIRSKRALAYQFKDKFSDDLLDSSILVNKDNSEIEDNMNGNKYINVIMPGSKALSFSNVTSENNILSDMKKFKYNSDSMPANSLYVRDDKLISDYASKDLKPVSHEKRAADQSHLESLGNYLNDIINVETDDDTGNNKLEDALNEISEDVNLQTNEINRRFRTSDSFVKYKLESNRNNGDNEQNITETKIIPYELHKHVLNSNYAPRHRKIWKYLYLPKNKHLAASSEELPSIEYFNPVNKTGNRSSPSDETSPASKDIFSVILGEFPNISSKSTEISKTSLSNNTTITAEETPKTATELKDVSKFPMSRNVVTNTDTEYVTEPNVKKWNKESSLISETHPKDEFNYPFRSMKSITASEQKPGDLETVTNTKENSGYLVIMDQNTEHIETPKGKKRNDKNQEENKQITTTGHIHKFIKNVADHVVRFFHKLSPWNYFRY</sequence>
<feature type="region of interest" description="Disordered" evidence="1">
    <location>
        <begin position="1325"/>
        <end position="1346"/>
    </location>
</feature>
<accession>A0A2J7PIL2</accession>
<protein>
    <submittedName>
        <fullName evidence="2">Uncharacterized protein</fullName>
    </submittedName>
</protein>